<feature type="binding site" evidence="5">
    <location>
        <position position="314"/>
    </location>
    <ligand>
        <name>AMP</name>
        <dbReference type="ChEBI" id="CHEBI:456215"/>
    </ligand>
</feature>
<dbReference type="GO" id="GO:0046872">
    <property type="term" value="F:metal ion binding"/>
    <property type="evidence" value="ECO:0007669"/>
    <property type="project" value="UniProtKB-KW"/>
</dbReference>
<name>A0A1X7UHL8_AMPQE</name>
<organism evidence="10">
    <name type="scientific">Amphimedon queenslandica</name>
    <name type="common">Sponge</name>
    <dbReference type="NCBI Taxonomy" id="400682"/>
    <lineage>
        <taxon>Eukaryota</taxon>
        <taxon>Metazoa</taxon>
        <taxon>Porifera</taxon>
        <taxon>Demospongiae</taxon>
        <taxon>Heteroscleromorpha</taxon>
        <taxon>Haplosclerida</taxon>
        <taxon>Niphatidae</taxon>
        <taxon>Amphimedon</taxon>
    </lineage>
</organism>
<evidence type="ECO:0000256" key="7">
    <source>
        <dbReference type="RuleBase" id="RU363067"/>
    </source>
</evidence>
<feature type="binding site" evidence="5">
    <location>
        <position position="426"/>
    </location>
    <ligand>
        <name>AMP</name>
        <dbReference type="ChEBI" id="CHEBI:456215"/>
    </ligand>
</feature>
<dbReference type="InterPro" id="IPR023088">
    <property type="entry name" value="PDEase"/>
</dbReference>
<reference evidence="11" key="1">
    <citation type="journal article" date="2010" name="Nature">
        <title>The Amphimedon queenslandica genome and the evolution of animal complexity.</title>
        <authorList>
            <person name="Srivastava M."/>
            <person name="Simakov O."/>
            <person name="Chapman J."/>
            <person name="Fahey B."/>
            <person name="Gauthier M.E."/>
            <person name="Mitros T."/>
            <person name="Richards G.S."/>
            <person name="Conaco C."/>
            <person name="Dacre M."/>
            <person name="Hellsten U."/>
            <person name="Larroux C."/>
            <person name="Putnam N.H."/>
            <person name="Stanke M."/>
            <person name="Adamska M."/>
            <person name="Darling A."/>
            <person name="Degnan S.M."/>
            <person name="Oakley T.H."/>
            <person name="Plachetzki D.C."/>
            <person name="Zhai Y."/>
            <person name="Adamski M."/>
            <person name="Calcino A."/>
            <person name="Cummins S.F."/>
            <person name="Goodstein D.M."/>
            <person name="Harris C."/>
            <person name="Jackson D.J."/>
            <person name="Leys S.P."/>
            <person name="Shu S."/>
            <person name="Woodcroft B.J."/>
            <person name="Vervoort M."/>
            <person name="Kosik K.S."/>
            <person name="Manning G."/>
            <person name="Degnan B.M."/>
            <person name="Rokhsar D.S."/>
        </authorList>
    </citation>
    <scope>NUCLEOTIDE SEQUENCE [LARGE SCALE GENOMIC DNA]</scope>
</reference>
<feature type="binding site" evidence="5">
    <location>
        <begin position="273"/>
        <end position="277"/>
    </location>
    <ligand>
        <name>AMP</name>
        <dbReference type="ChEBI" id="CHEBI:456215"/>
    </ligand>
</feature>
<feature type="active site" description="Proton donor" evidence="4">
    <location>
        <position position="273"/>
    </location>
</feature>
<dbReference type="AlphaFoldDB" id="A0A1X7UHL8"/>
<evidence type="ECO:0000256" key="2">
    <source>
        <dbReference type="ARBA" id="ARBA00022723"/>
    </source>
</evidence>
<dbReference type="GO" id="GO:0004114">
    <property type="term" value="F:3',5'-cyclic-nucleotide phosphodiesterase activity"/>
    <property type="evidence" value="ECO:0007669"/>
    <property type="project" value="InterPro"/>
</dbReference>
<dbReference type="Gene3D" id="1.10.1300.10">
    <property type="entry name" value="3'5'-cyclic nucleotide phosphodiesterase, catalytic domain"/>
    <property type="match status" value="1"/>
</dbReference>
<feature type="binding site" evidence="6">
    <location>
        <position position="277"/>
    </location>
    <ligand>
        <name>Zn(2+)</name>
        <dbReference type="ChEBI" id="CHEBI:29105"/>
        <label>1</label>
    </ligand>
</feature>
<dbReference type="PRINTS" id="PR00387">
    <property type="entry name" value="PDIESTERASE1"/>
</dbReference>
<feature type="binding site" evidence="6">
    <location>
        <position position="314"/>
    </location>
    <ligand>
        <name>Zn(2+)</name>
        <dbReference type="ChEBI" id="CHEBI:29105"/>
        <label>2</label>
    </ligand>
</feature>
<dbReference type="PANTHER" id="PTHR11347">
    <property type="entry name" value="CYCLIC NUCLEOTIDE PHOSPHODIESTERASE"/>
    <property type="match status" value="1"/>
</dbReference>
<reference evidence="10" key="2">
    <citation type="submission" date="2017-05" db="UniProtKB">
        <authorList>
            <consortium name="EnsemblMetazoa"/>
        </authorList>
    </citation>
    <scope>IDENTIFICATION</scope>
</reference>
<evidence type="ECO:0000313" key="11">
    <source>
        <dbReference type="Proteomes" id="UP000007879"/>
    </source>
</evidence>
<dbReference type="EnsemblMetazoa" id="Aqu2.1.26968_001">
    <property type="protein sequence ID" value="Aqu2.1.26968_001"/>
    <property type="gene ID" value="Aqu2.1.26968"/>
</dbReference>
<keyword evidence="3 7" id="KW-0378">Hydrolase</keyword>
<dbReference type="SUPFAM" id="SSF109604">
    <property type="entry name" value="HD-domain/PDEase-like"/>
    <property type="match status" value="1"/>
</dbReference>
<proteinExistence type="inferred from homology"/>
<dbReference type="PROSITE" id="PS00126">
    <property type="entry name" value="PDEASE_I_1"/>
    <property type="match status" value="1"/>
</dbReference>
<dbReference type="Proteomes" id="UP000007879">
    <property type="component" value="Unassembled WGS sequence"/>
</dbReference>
<evidence type="ECO:0000256" key="6">
    <source>
        <dbReference type="PIRSR" id="PIRSR623088-3"/>
    </source>
</evidence>
<gene>
    <name evidence="10" type="primary">100631409</name>
</gene>
<feature type="binding site" evidence="6">
    <location>
        <position position="426"/>
    </location>
    <ligand>
        <name>Zn(2+)</name>
        <dbReference type="ChEBI" id="CHEBI:29105"/>
        <label>1</label>
    </ligand>
</feature>
<evidence type="ECO:0000256" key="1">
    <source>
        <dbReference type="ARBA" id="ARBA00022535"/>
    </source>
</evidence>
<dbReference type="GO" id="GO:0007165">
    <property type="term" value="P:signal transduction"/>
    <property type="evidence" value="ECO:0007669"/>
    <property type="project" value="InterPro"/>
</dbReference>
<evidence type="ECO:0000256" key="5">
    <source>
        <dbReference type="PIRSR" id="PIRSR623088-2"/>
    </source>
</evidence>
<evidence type="ECO:0000259" key="9">
    <source>
        <dbReference type="PROSITE" id="PS51845"/>
    </source>
</evidence>
<dbReference type="SMART" id="SM00471">
    <property type="entry name" value="HDc"/>
    <property type="match status" value="1"/>
</dbReference>
<keyword evidence="2 6" id="KW-0479">Metal-binding</keyword>
<dbReference type="InParanoid" id="A0A1X7UHL8"/>
<dbReference type="InterPro" id="IPR023174">
    <property type="entry name" value="PDEase_CS"/>
</dbReference>
<protein>
    <recommendedName>
        <fullName evidence="7">Phosphodiesterase</fullName>
        <ecNumber evidence="7">3.1.4.-</ecNumber>
    </recommendedName>
</protein>
<sequence>MGVKVSTNRRRTVIPLGNEGISRKGNNAALSVRSKEACLEEEEEQKRIHEELSNGDVLCDIRRITNRPSQVSMRPRGSLTGTESNSVVTAVGRLRELITLLERDDELPDKKYMNSSLTYAIDILSTIANKNSPMNEIDADLQDLVPHDEVRAWLASTFTSRETLYSEVSRPKPTFKAVVGTIIVGQYFGKMAETHHLVYPPGVADLFHRQLDGWNCDIFKLEKLTDVHPLKHISYELFTRHELLREFKIPSATFEAFLTRVENGYQLHGNPYHNCTHAADVVQTVHSFIKLAKLEEWLSKLEILALLFSAIIHDLEHTGTTNSFHVHTRSELSLCYNDQSILENYHLNRAFTILKEMEVNIFRNLTTEQFTQVRTLTIEMVLATDMSKHFAQLKHMKRLLSSSDGWCQLQNSEKSSLLCLILHIADISHPGKEWAMHHQWTERIQEEFFRQGDKEQELGLLCSPLCDRATTVVPESQKGFIDFIIRPSFEVLGDLLAFTFDKRDIHNTEGFRVWDDHIKTNYNKWDKKCKEKDEKLTESTEKSEDKPTVLNGTLSST</sequence>
<dbReference type="EnsemblMetazoa" id="XM_019998725.1">
    <property type="protein sequence ID" value="XP_019854284.1"/>
    <property type="gene ID" value="LOC100631409"/>
</dbReference>
<feature type="binding site" evidence="6">
    <location>
        <position position="314"/>
    </location>
    <ligand>
        <name>Zn(2+)</name>
        <dbReference type="ChEBI" id="CHEBI:29105"/>
        <label>1</label>
    </ligand>
</feature>
<dbReference type="InterPro" id="IPR002073">
    <property type="entry name" value="PDEase_catalytic_dom"/>
</dbReference>
<dbReference type="EC" id="3.1.4.-" evidence="7"/>
<dbReference type="InterPro" id="IPR013706">
    <property type="entry name" value="PDE1_N"/>
</dbReference>
<dbReference type="Pfam" id="PF08499">
    <property type="entry name" value="PDEase_I_N"/>
    <property type="match status" value="1"/>
</dbReference>
<comment type="cofactor">
    <cofactor evidence="7">
        <name>a divalent metal cation</name>
        <dbReference type="ChEBI" id="CHEBI:60240"/>
    </cofactor>
    <text evidence="7">Binds 2 divalent metal cations per subunit. Site 1 may preferentially bind zinc ions, while site 2 has a preference for magnesium and/or manganese ions.</text>
</comment>
<feature type="binding site" evidence="6">
    <location>
        <position position="313"/>
    </location>
    <ligand>
        <name>Zn(2+)</name>
        <dbReference type="ChEBI" id="CHEBI:29105"/>
        <label>1</label>
    </ligand>
</feature>
<evidence type="ECO:0000256" key="8">
    <source>
        <dbReference type="SAM" id="MobiDB-lite"/>
    </source>
</evidence>
<keyword evidence="11" id="KW-1185">Reference proteome</keyword>
<accession>A0A1X7UHL8</accession>
<dbReference type="STRING" id="400682.A0A1X7UHL8"/>
<dbReference type="CDD" id="cd00077">
    <property type="entry name" value="HDc"/>
    <property type="match status" value="1"/>
</dbReference>
<dbReference type="InterPro" id="IPR003607">
    <property type="entry name" value="HD/PDEase_dom"/>
</dbReference>
<dbReference type="InterPro" id="IPR036971">
    <property type="entry name" value="PDEase_catalytic_dom_sf"/>
</dbReference>
<dbReference type="eggNOG" id="KOG3688">
    <property type="taxonomic scope" value="Eukaryota"/>
</dbReference>
<evidence type="ECO:0000256" key="3">
    <source>
        <dbReference type="ARBA" id="ARBA00022801"/>
    </source>
</evidence>
<dbReference type="Pfam" id="PF00233">
    <property type="entry name" value="PDEase_I"/>
    <property type="match status" value="1"/>
</dbReference>
<evidence type="ECO:0000313" key="10">
    <source>
        <dbReference type="EnsemblMetazoa" id="Aqu2.1.26968_001"/>
    </source>
</evidence>
<feature type="binding site" evidence="5">
    <location>
        <position position="477"/>
    </location>
    <ligand>
        <name>AMP</name>
        <dbReference type="ChEBI" id="CHEBI:456215"/>
    </ligand>
</feature>
<dbReference type="OrthoDB" id="189220at2759"/>
<dbReference type="PROSITE" id="PS51845">
    <property type="entry name" value="PDEASE_I_2"/>
    <property type="match status" value="1"/>
</dbReference>
<keyword evidence="1" id="KW-0140">cGMP</keyword>
<feature type="compositionally biased region" description="Basic and acidic residues" evidence="8">
    <location>
        <begin position="531"/>
        <end position="547"/>
    </location>
</feature>
<feature type="domain" description="PDEase" evidence="9">
    <location>
        <begin position="195"/>
        <end position="532"/>
    </location>
</feature>
<comment type="similarity">
    <text evidence="7">Belongs to the cyclic nucleotide phosphodiesterase family.</text>
</comment>
<feature type="region of interest" description="Disordered" evidence="8">
    <location>
        <begin position="531"/>
        <end position="557"/>
    </location>
</feature>
<evidence type="ECO:0000256" key="4">
    <source>
        <dbReference type="PIRSR" id="PIRSR623088-1"/>
    </source>
</evidence>